<gene>
    <name evidence="2" type="ORF">KUDE01_021133</name>
</gene>
<evidence type="ECO:0000256" key="1">
    <source>
        <dbReference type="SAM" id="MobiDB-lite"/>
    </source>
</evidence>
<protein>
    <submittedName>
        <fullName evidence="2">Regulating synaptic membrane exocytosis protein 2</fullName>
    </submittedName>
</protein>
<accession>A0AAD9C705</accession>
<sequence length="88" mass="9593">MALADSDFASKMKNRQMGSTGAVNMTKSTSLSGDMCKPGEDGRQPVGHGGGHGRHRREEEALQHWCQNAGHGRHFAQEPEHLSAQPNR</sequence>
<comment type="caution">
    <text evidence="2">The sequence shown here is derived from an EMBL/GenBank/DDBJ whole genome shotgun (WGS) entry which is preliminary data.</text>
</comment>
<keyword evidence="3" id="KW-1185">Reference proteome</keyword>
<dbReference type="EMBL" id="JASDAP010000010">
    <property type="protein sequence ID" value="KAK1895682.1"/>
    <property type="molecule type" value="Genomic_DNA"/>
</dbReference>
<reference evidence="2" key="1">
    <citation type="submission" date="2023-04" db="EMBL/GenBank/DDBJ databases">
        <title>Chromosome-level genome of Chaenocephalus aceratus.</title>
        <authorList>
            <person name="Park H."/>
        </authorList>
    </citation>
    <scope>NUCLEOTIDE SEQUENCE</scope>
    <source>
        <strain evidence="2">DE</strain>
        <tissue evidence="2">Muscle</tissue>
    </source>
</reference>
<dbReference type="Proteomes" id="UP001228049">
    <property type="component" value="Unassembled WGS sequence"/>
</dbReference>
<feature type="compositionally biased region" description="Polar residues" evidence="1">
    <location>
        <begin position="16"/>
        <end position="32"/>
    </location>
</feature>
<organism evidence="2 3">
    <name type="scientific">Dissostichus eleginoides</name>
    <name type="common">Patagonian toothfish</name>
    <name type="synonym">Dissostichus amissus</name>
    <dbReference type="NCBI Taxonomy" id="100907"/>
    <lineage>
        <taxon>Eukaryota</taxon>
        <taxon>Metazoa</taxon>
        <taxon>Chordata</taxon>
        <taxon>Craniata</taxon>
        <taxon>Vertebrata</taxon>
        <taxon>Euteleostomi</taxon>
        <taxon>Actinopterygii</taxon>
        <taxon>Neopterygii</taxon>
        <taxon>Teleostei</taxon>
        <taxon>Neoteleostei</taxon>
        <taxon>Acanthomorphata</taxon>
        <taxon>Eupercaria</taxon>
        <taxon>Perciformes</taxon>
        <taxon>Notothenioidei</taxon>
        <taxon>Nototheniidae</taxon>
        <taxon>Dissostichus</taxon>
    </lineage>
</organism>
<dbReference type="AlphaFoldDB" id="A0AAD9C705"/>
<feature type="region of interest" description="Disordered" evidence="1">
    <location>
        <begin position="1"/>
        <end position="88"/>
    </location>
</feature>
<evidence type="ECO:0000313" key="3">
    <source>
        <dbReference type="Proteomes" id="UP001228049"/>
    </source>
</evidence>
<proteinExistence type="predicted"/>
<name>A0AAD9C705_DISEL</name>
<evidence type="ECO:0000313" key="2">
    <source>
        <dbReference type="EMBL" id="KAK1895682.1"/>
    </source>
</evidence>